<proteinExistence type="predicted"/>
<dbReference type="OrthoDB" id="9776650at2"/>
<comment type="subunit">
    <text evidence="2">DNA polymerase III contains a core (composed of alpha, epsilon and theta chains) that associates with a tau subunit. This core dimerizes to form the POLIII' complex. PolIII' associates with the gamma complex (composed of gamma, delta, delta', psi and chi chains) and with the beta chain to form the complete DNA polymerase III complex.</text>
</comment>
<sequence>MSFQLRIKRKCLLRKYGSNPAFKRFFSDVNLNQKVMDTTFVVFDTETTGLDPKRAELVSIGAVRIEGMSLNLSSSFHEFVKPDELSRSSVEVHGITSLELESRAKPLREVLELFLTYVKGSVIVGFNVEFDKRMVEKYTYSLFGIPLSNYRLDVFHLWKRRGGAGKSLKEIAQELDIPAVGAHSALDDAYMTALIFLKLAYKLRGEPISSLPLML</sequence>
<dbReference type="EMBL" id="RCCJ01000001">
    <property type="protein sequence ID" value="RLJ71235.1"/>
    <property type="molecule type" value="Genomic_DNA"/>
</dbReference>
<dbReference type="GO" id="GO:0008408">
    <property type="term" value="F:3'-5' exonuclease activity"/>
    <property type="evidence" value="ECO:0007669"/>
    <property type="project" value="TreeGrafter"/>
</dbReference>
<dbReference type="Gene3D" id="3.30.420.10">
    <property type="entry name" value="Ribonuclease H-like superfamily/Ribonuclease H"/>
    <property type="match status" value="1"/>
</dbReference>
<feature type="domain" description="Exonuclease" evidence="3">
    <location>
        <begin position="39"/>
        <end position="205"/>
    </location>
</feature>
<dbReference type="Proteomes" id="UP000267841">
    <property type="component" value="Unassembled WGS sequence"/>
</dbReference>
<dbReference type="Pfam" id="PF00929">
    <property type="entry name" value="RNase_T"/>
    <property type="match status" value="1"/>
</dbReference>
<dbReference type="CDD" id="cd06127">
    <property type="entry name" value="DEDDh"/>
    <property type="match status" value="1"/>
</dbReference>
<comment type="function">
    <text evidence="1">DNA polymerase III is a complex, multichain enzyme responsible for most of the replicative synthesis in bacteria. The epsilon subunit contain the editing function and is a proofreading 3'-5' exonuclease.</text>
</comment>
<dbReference type="RefSeq" id="WP_121012304.1">
    <property type="nucleotide sequence ID" value="NZ_RCCJ01000001.1"/>
</dbReference>
<dbReference type="InterPro" id="IPR013520">
    <property type="entry name" value="Ribonucl_H"/>
</dbReference>
<dbReference type="FunFam" id="3.30.420.10:FF:000045">
    <property type="entry name" value="3'-5' exonuclease DinG"/>
    <property type="match status" value="1"/>
</dbReference>
<dbReference type="InterPro" id="IPR012337">
    <property type="entry name" value="RNaseH-like_sf"/>
</dbReference>
<evidence type="ECO:0000256" key="1">
    <source>
        <dbReference type="ARBA" id="ARBA00025483"/>
    </source>
</evidence>
<accession>A0A497XQJ7</accession>
<evidence type="ECO:0000313" key="5">
    <source>
        <dbReference type="Proteomes" id="UP000267841"/>
    </source>
</evidence>
<reference evidence="4 5" key="1">
    <citation type="submission" date="2018-10" db="EMBL/GenBank/DDBJ databases">
        <title>Genomic Encyclopedia of Archaeal and Bacterial Type Strains, Phase II (KMG-II): from individual species to whole genera.</title>
        <authorList>
            <person name="Goeker M."/>
        </authorList>
    </citation>
    <scope>NUCLEOTIDE SEQUENCE [LARGE SCALE GENOMIC DNA]</scope>
    <source>
        <strain evidence="4 5">DSM 16510</strain>
    </source>
</reference>
<dbReference type="SUPFAM" id="SSF53098">
    <property type="entry name" value="Ribonuclease H-like"/>
    <property type="match status" value="1"/>
</dbReference>
<dbReference type="GO" id="GO:0045004">
    <property type="term" value="P:DNA replication proofreading"/>
    <property type="evidence" value="ECO:0007669"/>
    <property type="project" value="TreeGrafter"/>
</dbReference>
<dbReference type="PANTHER" id="PTHR30231">
    <property type="entry name" value="DNA POLYMERASE III SUBUNIT EPSILON"/>
    <property type="match status" value="1"/>
</dbReference>
<dbReference type="GO" id="GO:0005829">
    <property type="term" value="C:cytosol"/>
    <property type="evidence" value="ECO:0007669"/>
    <property type="project" value="TreeGrafter"/>
</dbReference>
<organism evidence="4 5">
    <name type="scientific">Hydrogenivirga caldilitoris</name>
    <dbReference type="NCBI Taxonomy" id="246264"/>
    <lineage>
        <taxon>Bacteria</taxon>
        <taxon>Pseudomonadati</taxon>
        <taxon>Aquificota</taxon>
        <taxon>Aquificia</taxon>
        <taxon>Aquificales</taxon>
        <taxon>Aquificaceae</taxon>
        <taxon>Hydrogenivirga</taxon>
    </lineage>
</organism>
<evidence type="ECO:0000313" key="4">
    <source>
        <dbReference type="EMBL" id="RLJ71235.1"/>
    </source>
</evidence>
<dbReference type="SMART" id="SM00479">
    <property type="entry name" value="EXOIII"/>
    <property type="match status" value="1"/>
</dbReference>
<evidence type="ECO:0000256" key="2">
    <source>
        <dbReference type="ARBA" id="ARBA00026073"/>
    </source>
</evidence>
<gene>
    <name evidence="4" type="ORF">BCF55_1534</name>
</gene>
<protein>
    <submittedName>
        <fullName evidence="4">DNA polymerase-3 subunit epsilon</fullName>
    </submittedName>
</protein>
<dbReference type="InterPro" id="IPR036397">
    <property type="entry name" value="RNaseH_sf"/>
</dbReference>
<dbReference type="AlphaFoldDB" id="A0A497XQJ7"/>
<evidence type="ECO:0000259" key="3">
    <source>
        <dbReference type="SMART" id="SM00479"/>
    </source>
</evidence>
<comment type="caution">
    <text evidence="4">The sequence shown here is derived from an EMBL/GenBank/DDBJ whole genome shotgun (WGS) entry which is preliminary data.</text>
</comment>
<keyword evidence="5" id="KW-1185">Reference proteome</keyword>
<name>A0A497XQJ7_9AQUI</name>
<dbReference type="GO" id="GO:0003676">
    <property type="term" value="F:nucleic acid binding"/>
    <property type="evidence" value="ECO:0007669"/>
    <property type="project" value="InterPro"/>
</dbReference>
<dbReference type="PANTHER" id="PTHR30231:SF41">
    <property type="entry name" value="DNA POLYMERASE III SUBUNIT EPSILON"/>
    <property type="match status" value="1"/>
</dbReference>